<dbReference type="EMBL" id="JAAXLS010000001">
    <property type="protein sequence ID" value="NKQ51480.1"/>
    <property type="molecule type" value="Genomic_DNA"/>
</dbReference>
<dbReference type="InterPro" id="IPR008333">
    <property type="entry name" value="Cbr1-like_FAD-bd_dom"/>
</dbReference>
<dbReference type="InterPro" id="IPR001041">
    <property type="entry name" value="2Fe-2S_ferredoxin-type"/>
</dbReference>
<dbReference type="CDD" id="cd06214">
    <property type="entry name" value="PA_degradation_oxidoreductase_like"/>
    <property type="match status" value="1"/>
</dbReference>
<dbReference type="SUPFAM" id="SSF54292">
    <property type="entry name" value="2Fe-2S ferredoxin-like"/>
    <property type="match status" value="1"/>
</dbReference>
<dbReference type="InterPro" id="IPR036010">
    <property type="entry name" value="2Fe-2S_ferredoxin-like_sf"/>
</dbReference>
<sequence>MADHNDVRWEHGYHPLRVRKIVRETADTSSYVLDVTEELRELFRYRPGQFCTFRVRIGDRELLRSYSMSSAPGIDADLTVTVKRVPEGTVSNWFNDTVSEGDVLEATKPGGVFCPREGDHPVVAFCGGSGITPVLSIAKHVLARTERAVRLFYANRDAGSVIFDEELRRLGERYPGRLRVVRHYDAESGHPDKTAVTGFVGAEVNAEFYICGPAPFMELVEHSLLGLGIAPARILIERFGDGGPAEDSAGDGQRETPESVTIILNGKKQTVPYQPGDTVLETARRGGMQPPFSCEAGNCATCMGLLRAGSATMRANNALEPDEVAEGWILTCQALPEGPEPLTVEYEAF</sequence>
<evidence type="ECO:0000256" key="3">
    <source>
        <dbReference type="ARBA" id="ARBA00022714"/>
    </source>
</evidence>
<reference evidence="11 12" key="1">
    <citation type="submission" date="2020-04" db="EMBL/GenBank/DDBJ databases">
        <title>Novel species.</title>
        <authorList>
            <person name="Teo W.F.A."/>
            <person name="Lipun K."/>
            <person name="Srisuk N."/>
            <person name="Duangmal K."/>
        </authorList>
    </citation>
    <scope>NUCLEOTIDE SEQUENCE [LARGE SCALE GENOMIC DNA]</scope>
    <source>
        <strain evidence="11 12">K13G38</strain>
    </source>
</reference>
<gene>
    <name evidence="11" type="ORF">HFP15_01135</name>
</gene>
<dbReference type="PANTHER" id="PTHR47354">
    <property type="entry name" value="NADH OXIDOREDUCTASE HCR"/>
    <property type="match status" value="1"/>
</dbReference>
<dbReference type="SUPFAM" id="SSF63380">
    <property type="entry name" value="Riboflavin synthase domain-like"/>
    <property type="match status" value="1"/>
</dbReference>
<evidence type="ECO:0000256" key="1">
    <source>
        <dbReference type="ARBA" id="ARBA00001974"/>
    </source>
</evidence>
<evidence type="ECO:0000256" key="7">
    <source>
        <dbReference type="ARBA" id="ARBA00023004"/>
    </source>
</evidence>
<evidence type="ECO:0000259" key="9">
    <source>
        <dbReference type="PROSITE" id="PS51085"/>
    </source>
</evidence>
<evidence type="ECO:0000256" key="2">
    <source>
        <dbReference type="ARBA" id="ARBA00022630"/>
    </source>
</evidence>
<evidence type="ECO:0000256" key="8">
    <source>
        <dbReference type="ARBA" id="ARBA00023014"/>
    </source>
</evidence>
<dbReference type="InterPro" id="IPR001433">
    <property type="entry name" value="OxRdtase_FAD/NAD-bd"/>
</dbReference>
<proteinExistence type="predicted"/>
<keyword evidence="6" id="KW-0560">Oxidoreductase</keyword>
<dbReference type="InterPro" id="IPR012675">
    <property type="entry name" value="Beta-grasp_dom_sf"/>
</dbReference>
<keyword evidence="4" id="KW-0479">Metal-binding</keyword>
<keyword evidence="3" id="KW-0001">2Fe-2S</keyword>
<dbReference type="Pfam" id="PF00970">
    <property type="entry name" value="FAD_binding_6"/>
    <property type="match status" value="1"/>
</dbReference>
<dbReference type="Gene3D" id="3.40.50.80">
    <property type="entry name" value="Nucleotide-binding domain of ferredoxin-NADP reductase (FNR) module"/>
    <property type="match status" value="1"/>
</dbReference>
<comment type="cofactor">
    <cofactor evidence="1">
        <name>FAD</name>
        <dbReference type="ChEBI" id="CHEBI:57692"/>
    </cofactor>
</comment>
<dbReference type="InterPro" id="IPR017938">
    <property type="entry name" value="Riboflavin_synthase-like_b-brl"/>
</dbReference>
<dbReference type="PROSITE" id="PS00197">
    <property type="entry name" value="2FE2S_FER_1"/>
    <property type="match status" value="1"/>
</dbReference>
<keyword evidence="2" id="KW-0285">Flavoprotein</keyword>
<protein>
    <submittedName>
        <fullName evidence="11">Ferredoxin--NADP reductase</fullName>
    </submittedName>
</protein>
<dbReference type="RefSeq" id="WP_168510414.1">
    <property type="nucleotide sequence ID" value="NZ_JAAXLS010000001.1"/>
</dbReference>
<accession>A0ABX1IVG7</accession>
<dbReference type="Gene3D" id="2.40.30.10">
    <property type="entry name" value="Translation factors"/>
    <property type="match status" value="1"/>
</dbReference>
<keyword evidence="12" id="KW-1185">Reference proteome</keyword>
<dbReference type="Proteomes" id="UP000715441">
    <property type="component" value="Unassembled WGS sequence"/>
</dbReference>
<dbReference type="Pfam" id="PF00111">
    <property type="entry name" value="Fer2"/>
    <property type="match status" value="1"/>
</dbReference>
<evidence type="ECO:0000256" key="4">
    <source>
        <dbReference type="ARBA" id="ARBA00022723"/>
    </source>
</evidence>
<evidence type="ECO:0000313" key="12">
    <source>
        <dbReference type="Proteomes" id="UP000715441"/>
    </source>
</evidence>
<keyword evidence="5" id="KW-0274">FAD</keyword>
<dbReference type="SUPFAM" id="SSF52343">
    <property type="entry name" value="Ferredoxin reductase-like, C-terminal NADP-linked domain"/>
    <property type="match status" value="1"/>
</dbReference>
<keyword evidence="8" id="KW-0411">Iron-sulfur</keyword>
<dbReference type="PROSITE" id="PS51085">
    <property type="entry name" value="2FE2S_FER_2"/>
    <property type="match status" value="1"/>
</dbReference>
<dbReference type="PANTHER" id="PTHR47354:SF8">
    <property type="entry name" value="1,2-PHENYLACETYL-COA EPOXIDASE, SUBUNIT E"/>
    <property type="match status" value="1"/>
</dbReference>
<dbReference type="InterPro" id="IPR050415">
    <property type="entry name" value="MRET"/>
</dbReference>
<keyword evidence="7" id="KW-0408">Iron</keyword>
<dbReference type="InterPro" id="IPR017927">
    <property type="entry name" value="FAD-bd_FR_type"/>
</dbReference>
<dbReference type="PROSITE" id="PS51384">
    <property type="entry name" value="FAD_FR"/>
    <property type="match status" value="1"/>
</dbReference>
<evidence type="ECO:0000256" key="6">
    <source>
        <dbReference type="ARBA" id="ARBA00023002"/>
    </source>
</evidence>
<evidence type="ECO:0000259" key="10">
    <source>
        <dbReference type="PROSITE" id="PS51384"/>
    </source>
</evidence>
<feature type="domain" description="FAD-binding FR-type" evidence="10">
    <location>
        <begin position="11"/>
        <end position="116"/>
    </location>
</feature>
<feature type="domain" description="2Fe-2S ferredoxin-type" evidence="9">
    <location>
        <begin position="258"/>
        <end position="349"/>
    </location>
</feature>
<evidence type="ECO:0000256" key="5">
    <source>
        <dbReference type="ARBA" id="ARBA00022827"/>
    </source>
</evidence>
<dbReference type="InterPro" id="IPR006058">
    <property type="entry name" value="2Fe2S_fd_BS"/>
</dbReference>
<dbReference type="Pfam" id="PF00175">
    <property type="entry name" value="NAD_binding_1"/>
    <property type="match status" value="1"/>
</dbReference>
<evidence type="ECO:0000313" key="11">
    <source>
        <dbReference type="EMBL" id="NKQ51480.1"/>
    </source>
</evidence>
<dbReference type="Gene3D" id="3.10.20.30">
    <property type="match status" value="1"/>
</dbReference>
<dbReference type="InterPro" id="IPR039261">
    <property type="entry name" value="FNR_nucleotide-bd"/>
</dbReference>
<name>A0ABX1IVG7_9PSEU</name>
<comment type="caution">
    <text evidence="11">The sequence shown here is derived from an EMBL/GenBank/DDBJ whole genome shotgun (WGS) entry which is preliminary data.</text>
</comment>
<dbReference type="PRINTS" id="PR00409">
    <property type="entry name" value="PHDIOXRDTASE"/>
</dbReference>
<dbReference type="CDD" id="cd00207">
    <property type="entry name" value="fer2"/>
    <property type="match status" value="1"/>
</dbReference>
<organism evidence="11 12">
    <name type="scientific">Amycolatopsis acididurans</name>
    <dbReference type="NCBI Taxonomy" id="2724524"/>
    <lineage>
        <taxon>Bacteria</taxon>
        <taxon>Bacillati</taxon>
        <taxon>Actinomycetota</taxon>
        <taxon>Actinomycetes</taxon>
        <taxon>Pseudonocardiales</taxon>
        <taxon>Pseudonocardiaceae</taxon>
        <taxon>Amycolatopsis</taxon>
    </lineage>
</organism>